<proteinExistence type="predicted"/>
<feature type="compositionally biased region" description="Gly residues" evidence="2">
    <location>
        <begin position="220"/>
        <end position="240"/>
    </location>
</feature>
<dbReference type="Gene3D" id="6.10.140.1230">
    <property type="match status" value="1"/>
</dbReference>
<accession>A0A5C5FK83</accession>
<evidence type="ECO:0000256" key="2">
    <source>
        <dbReference type="SAM" id="MobiDB-lite"/>
    </source>
</evidence>
<dbReference type="GO" id="GO:0007034">
    <property type="term" value="P:vacuolar transport"/>
    <property type="evidence" value="ECO:0007669"/>
    <property type="project" value="InterPro"/>
</dbReference>
<evidence type="ECO:0000313" key="3">
    <source>
        <dbReference type="EMBL" id="TNY17273.1"/>
    </source>
</evidence>
<comment type="caution">
    <text evidence="3">The sequence shown here is derived from an EMBL/GenBank/DDBJ whole genome shotgun (WGS) entry which is preliminary data.</text>
</comment>
<dbReference type="PANTHER" id="PTHR10476">
    <property type="entry name" value="CHARGED MULTIVESICULAR BODY PROTEIN"/>
    <property type="match status" value="1"/>
</dbReference>
<feature type="compositionally biased region" description="Basic and acidic residues" evidence="2">
    <location>
        <begin position="245"/>
        <end position="255"/>
    </location>
</feature>
<name>A0A5C5FK83_9BASI</name>
<gene>
    <name evidence="3" type="ORF">DMC30DRAFT_431708</name>
</gene>
<evidence type="ECO:0000256" key="1">
    <source>
        <dbReference type="SAM" id="Coils"/>
    </source>
</evidence>
<dbReference type="InterPro" id="IPR005024">
    <property type="entry name" value="Snf7_fam"/>
</dbReference>
<dbReference type="AlphaFoldDB" id="A0A5C5FK83"/>
<dbReference type="EMBL" id="SOZI01000221">
    <property type="protein sequence ID" value="TNY17273.1"/>
    <property type="molecule type" value="Genomic_DNA"/>
</dbReference>
<reference evidence="3 4" key="1">
    <citation type="submission" date="2019-03" db="EMBL/GenBank/DDBJ databases">
        <title>Rhodosporidium diobovatum UCD-FST 08-225 genome sequencing, assembly, and annotation.</title>
        <authorList>
            <person name="Fakankun I.U."/>
            <person name="Fristensky B."/>
            <person name="Levin D.B."/>
        </authorList>
    </citation>
    <scope>NUCLEOTIDE SEQUENCE [LARGE SCALE GENOMIC DNA]</scope>
    <source>
        <strain evidence="3 4">UCD-FST 08-225</strain>
    </source>
</reference>
<feature type="coiled-coil region" evidence="1">
    <location>
        <begin position="15"/>
        <end position="49"/>
    </location>
</feature>
<dbReference type="STRING" id="5288.A0A5C5FK83"/>
<sequence length="255" mass="27656">MNIVETLFGRTKTPAERLRQHQRALQKAQRELDRERSKLEQQEKKLILDIKNSARKGEIGPCKVMAKDLVRTRRYVSKFYTMKTQLQGVSLRIQGMRSNQQMAEAMKGATKAMNLMSRQLNLPQIQRILQDFEKESSMMDMKEEMMGDAIDDAMDDEVGETEEEEGDRILEEVLAEVGVSVGQQLGEAPTSLPAAALSEPGVRRAVAVGETSGGPSASSYGGGGAGASGGAGAGAAGGDGGLDDLQARLDNLRRD</sequence>
<dbReference type="Proteomes" id="UP000311382">
    <property type="component" value="Unassembled WGS sequence"/>
</dbReference>
<dbReference type="OrthoDB" id="10252926at2759"/>
<keyword evidence="1" id="KW-0175">Coiled coil</keyword>
<keyword evidence="4" id="KW-1185">Reference proteome</keyword>
<evidence type="ECO:0000313" key="4">
    <source>
        <dbReference type="Proteomes" id="UP000311382"/>
    </source>
</evidence>
<feature type="region of interest" description="Disordered" evidence="2">
    <location>
        <begin position="206"/>
        <end position="255"/>
    </location>
</feature>
<organism evidence="3 4">
    <name type="scientific">Rhodotorula diobovata</name>
    <dbReference type="NCBI Taxonomy" id="5288"/>
    <lineage>
        <taxon>Eukaryota</taxon>
        <taxon>Fungi</taxon>
        <taxon>Dikarya</taxon>
        <taxon>Basidiomycota</taxon>
        <taxon>Pucciniomycotina</taxon>
        <taxon>Microbotryomycetes</taxon>
        <taxon>Sporidiobolales</taxon>
        <taxon>Sporidiobolaceae</taxon>
        <taxon>Rhodotorula</taxon>
    </lineage>
</organism>
<protein>
    <submittedName>
        <fullName evidence="3">Snf7-domain-containing protein</fullName>
    </submittedName>
</protein>
<dbReference type="Pfam" id="PF03357">
    <property type="entry name" value="Snf7"/>
    <property type="match status" value="1"/>
</dbReference>